<protein>
    <submittedName>
        <fullName evidence="1">Transporter</fullName>
    </submittedName>
</protein>
<dbReference type="EMBL" id="CP035503">
    <property type="protein sequence ID" value="QDL39224.1"/>
    <property type="molecule type" value="Genomic_DNA"/>
</dbReference>
<dbReference type="KEGG" id="rhf:EUB48_19355"/>
<evidence type="ECO:0000313" key="2">
    <source>
        <dbReference type="Proteomes" id="UP000316798"/>
    </source>
</evidence>
<gene>
    <name evidence="1" type="ORF">EUB48_19355</name>
</gene>
<reference evidence="1 2" key="1">
    <citation type="submission" date="2019-01" db="EMBL/GenBank/DDBJ databases">
        <title>Genomic insights into a novel species Rhodoferax sp.</title>
        <authorList>
            <person name="Jin L."/>
        </authorList>
    </citation>
    <scope>NUCLEOTIDE SEQUENCE [LARGE SCALE GENOMIC DNA]</scope>
    <source>
        <strain evidence="1 2">CHu59-6-5</strain>
    </source>
</reference>
<organism evidence="1 2">
    <name type="scientific">Rhodoferax sediminis</name>
    <dbReference type="NCBI Taxonomy" id="2509614"/>
    <lineage>
        <taxon>Bacteria</taxon>
        <taxon>Pseudomonadati</taxon>
        <taxon>Pseudomonadota</taxon>
        <taxon>Betaproteobacteria</taxon>
        <taxon>Burkholderiales</taxon>
        <taxon>Comamonadaceae</taxon>
        <taxon>Rhodoferax</taxon>
    </lineage>
</organism>
<dbReference type="AlphaFoldDB" id="A0A515DFN1"/>
<evidence type="ECO:0000313" key="1">
    <source>
        <dbReference type="EMBL" id="QDL39224.1"/>
    </source>
</evidence>
<accession>A0A515DFN1</accession>
<sequence>MAPNILIFRVGATLRACEIPMKKPYSILVALLTTVPVSAVFACATCGCSLSPDAAMGYSASTGWMISLQYDYLNQNQLRLGANSISPAQVAAINNAGGDQEVESGTVNRYVTLGLGYAPSADWNFKLMVPYIDRSHTTFGSASNPLSLGELSGATVSSLGDIKFITSYQGLLPTHNLGFQLGVKLPTGNYGGPTAAGTGTVGRNPVAFASGPGTGSLLDTSLQAGTGSTDMIVGAYYYQPVSQNFDAFVNGQFQAAVTQRLDQAGADYRPGNLASVSFGLRYEANPDIVPQLQVNLTHKSHDQGALADTADTAGTVAYLSPGVTVAVARNTQLYGFVQLPVFSRLEGYQLFPRWAATVGLSHSF</sequence>
<dbReference type="Proteomes" id="UP000316798">
    <property type="component" value="Chromosome"/>
</dbReference>
<name>A0A515DFN1_9BURK</name>
<proteinExistence type="predicted"/>
<dbReference type="OrthoDB" id="7493123at2"/>
<keyword evidence="2" id="KW-1185">Reference proteome</keyword>